<dbReference type="PANTHER" id="PTHR36529">
    <property type="entry name" value="SLL1095 PROTEIN"/>
    <property type="match status" value="1"/>
</dbReference>
<sequence>MNNKTAILIFANSARFEAQQKPFQSSEVLFNALNTHTLKIVKKTGLPYFLSSETNQIGSTFAERFTNAIQAVYNQGFTSVISVGNDTPHLQSEHILKAAHRLQDKAIILGPSKDGGFYLMGLQQSYFNSETFLALPWQTSGLRQSFSRAMALQQLDVSYLEQLSDIDTISDIQPVLESFRRLSATLKQLLQHYISVVKKRINSFFIAIESPLQILQFNKGSPQLLHL</sequence>
<gene>
    <name evidence="1" type="ORF">MUY34_07445</name>
</gene>
<protein>
    <submittedName>
        <fullName evidence="1">DUF2064 domain-containing protein</fullName>
    </submittedName>
</protein>
<accession>A0ABT0H7W0</accession>
<dbReference type="InterPro" id="IPR018641">
    <property type="entry name" value="Trfase_1_rSAM/seldom-assoc"/>
</dbReference>
<dbReference type="Gene3D" id="3.90.550.10">
    <property type="entry name" value="Spore Coat Polysaccharide Biosynthesis Protein SpsA, Chain A"/>
    <property type="match status" value="1"/>
</dbReference>
<name>A0ABT0H7W0_9FLAO</name>
<keyword evidence="2" id="KW-1185">Reference proteome</keyword>
<dbReference type="RefSeq" id="WP_248412559.1">
    <property type="nucleotide sequence ID" value="NZ_JALPQF010000006.1"/>
</dbReference>
<proteinExistence type="predicted"/>
<evidence type="ECO:0000313" key="1">
    <source>
        <dbReference type="EMBL" id="MCK8480449.1"/>
    </source>
</evidence>
<dbReference type="EMBL" id="JALPQF010000006">
    <property type="protein sequence ID" value="MCK8480449.1"/>
    <property type="molecule type" value="Genomic_DNA"/>
</dbReference>
<dbReference type="Pfam" id="PF09837">
    <property type="entry name" value="DUF2064"/>
    <property type="match status" value="1"/>
</dbReference>
<dbReference type="SUPFAM" id="SSF53448">
    <property type="entry name" value="Nucleotide-diphospho-sugar transferases"/>
    <property type="match status" value="1"/>
</dbReference>
<organism evidence="1 2">
    <name type="scientific">Psychroserpens algicola</name>
    <dbReference type="NCBI Taxonomy" id="1719034"/>
    <lineage>
        <taxon>Bacteria</taxon>
        <taxon>Pseudomonadati</taxon>
        <taxon>Bacteroidota</taxon>
        <taxon>Flavobacteriia</taxon>
        <taxon>Flavobacteriales</taxon>
        <taxon>Flavobacteriaceae</taxon>
        <taxon>Psychroserpens</taxon>
    </lineage>
</organism>
<comment type="caution">
    <text evidence="1">The sequence shown here is derived from an EMBL/GenBank/DDBJ whole genome shotgun (WGS) entry which is preliminary data.</text>
</comment>
<evidence type="ECO:0000313" key="2">
    <source>
        <dbReference type="Proteomes" id="UP001203687"/>
    </source>
</evidence>
<dbReference type="InterPro" id="IPR029044">
    <property type="entry name" value="Nucleotide-diphossugar_trans"/>
</dbReference>
<dbReference type="PANTHER" id="PTHR36529:SF1">
    <property type="entry name" value="GLYCOSYLTRANSFERASE"/>
    <property type="match status" value="1"/>
</dbReference>
<reference evidence="1" key="1">
    <citation type="submission" date="2022-04" db="EMBL/GenBank/DDBJ databases">
        <authorList>
            <person name="Ren T."/>
        </authorList>
    </citation>
    <scope>NUCLEOTIDE SEQUENCE</scope>
    <source>
        <strain evidence="1">F63249</strain>
    </source>
</reference>
<dbReference type="Proteomes" id="UP001203687">
    <property type="component" value="Unassembled WGS sequence"/>
</dbReference>